<comment type="caution">
    <text evidence="1">The sequence shown here is derived from an EMBL/GenBank/DDBJ whole genome shotgun (WGS) entry which is preliminary data.</text>
</comment>
<protein>
    <submittedName>
        <fullName evidence="1">Uncharacterized protein</fullName>
    </submittedName>
</protein>
<sequence>MSGAPRLWEKPAPLVGVFLLSSFTRKAADSHDHHVFPRAPNTFSLDDGQIPTGDFVSFPNRRSFMHMEFSERSA</sequence>
<keyword evidence="2" id="KW-1185">Reference proteome</keyword>
<dbReference type="EMBL" id="JBANRG010000014">
    <property type="protein sequence ID" value="KAK7460836.1"/>
    <property type="molecule type" value="Genomic_DNA"/>
</dbReference>
<dbReference type="Proteomes" id="UP001498398">
    <property type="component" value="Unassembled WGS sequence"/>
</dbReference>
<gene>
    <name evidence="1" type="ORF">VKT23_008765</name>
</gene>
<name>A0ABR1JFI6_9AGAR</name>
<organism evidence="1 2">
    <name type="scientific">Marasmiellus scandens</name>
    <dbReference type="NCBI Taxonomy" id="2682957"/>
    <lineage>
        <taxon>Eukaryota</taxon>
        <taxon>Fungi</taxon>
        <taxon>Dikarya</taxon>
        <taxon>Basidiomycota</taxon>
        <taxon>Agaricomycotina</taxon>
        <taxon>Agaricomycetes</taxon>
        <taxon>Agaricomycetidae</taxon>
        <taxon>Agaricales</taxon>
        <taxon>Marasmiineae</taxon>
        <taxon>Omphalotaceae</taxon>
        <taxon>Marasmiellus</taxon>
    </lineage>
</organism>
<evidence type="ECO:0000313" key="1">
    <source>
        <dbReference type="EMBL" id="KAK7460836.1"/>
    </source>
</evidence>
<reference evidence="1 2" key="1">
    <citation type="submission" date="2024-01" db="EMBL/GenBank/DDBJ databases">
        <title>A draft genome for the cacao thread blight pathogen Marasmiellus scandens.</title>
        <authorList>
            <person name="Baruah I.K."/>
            <person name="Leung J."/>
            <person name="Bukari Y."/>
            <person name="Amoako-Attah I."/>
            <person name="Meinhardt L.W."/>
            <person name="Bailey B.A."/>
            <person name="Cohen S.P."/>
        </authorList>
    </citation>
    <scope>NUCLEOTIDE SEQUENCE [LARGE SCALE GENOMIC DNA]</scope>
    <source>
        <strain evidence="1 2">GH-19</strain>
    </source>
</reference>
<accession>A0ABR1JFI6</accession>
<evidence type="ECO:0000313" key="2">
    <source>
        <dbReference type="Proteomes" id="UP001498398"/>
    </source>
</evidence>
<proteinExistence type="predicted"/>